<dbReference type="InterPro" id="IPR015510">
    <property type="entry name" value="PGRP"/>
</dbReference>
<dbReference type="InterPro" id="IPR036505">
    <property type="entry name" value="Amidase/PGRP_sf"/>
</dbReference>
<dbReference type="PANTHER" id="PTHR11022">
    <property type="entry name" value="PEPTIDOGLYCAN RECOGNITION PROTEIN"/>
    <property type="match status" value="1"/>
</dbReference>
<sequence>MVAGATAAVTATALTVTGVVLTRSSGDPAAAPLAATAAEAAAAPLPSGAPPPPVTSQSLELDGKPTIEDGRETLRLARRTVSRFSLLGVTWTDALLSFKGDAAVRTRSAASGDWSGWQSLDLEHSVAAGDPDLVAGRTRGGSTGLWVGVSNGVEVKVVSPAGRTSSRLPAGLRLTLVDPGPATSGGQGGGMPLADPEESAPADPPTTGTEPPPDPEQPPVLPEDPAGESSSSATPSAPATTTAAPAPTTPAATPVPTVPAQSTMPAYVNRKGWSADESLVKDAPVYGSTINALFVHHTAQSGSRSNAYTCAEAGKVIRSIYTYAVTGKGLNDMEYNFLVDKCGTLYEGRKGGVDKPVVGAHTPPFNTNYAAVAVLGEYGTTAVPAAVTTKIAQLAVFKLGKYGHDPLARFTTTAQGSNDKVKTGDRVTMGRIAGHRDVQATECPGNVLYGRLPALRTEAAGVLSGLRITGLSGRRGVVRDSVTVSWSVSTPGGEIGGFDVRVDGRTAGTATATARSATVKLTPGRHTVQVQMNRVGGPISVSDTRAVIADSTRPTFPGRPELSLRTGTVSTTAAPVTLKWQAADAVGLSAVQLTSPRRTTFATGARSWNTTAKPGAATTWRLQATDLAGNVATAPVTRTPVLVAETKAKRTGKWAKASGSAHLGKAALASSTKNASLSWSFTGRSVALLAMKGKTAGKAYVYVDGKKVATVDLRASKNTYRQAVWAKSWTSAKKHTVKIVVVGTAGRPKVTTDGIVYLK</sequence>
<evidence type="ECO:0000256" key="1">
    <source>
        <dbReference type="ARBA" id="ARBA00007553"/>
    </source>
</evidence>
<dbReference type="CDD" id="cd06583">
    <property type="entry name" value="PGRP"/>
    <property type="match status" value="1"/>
</dbReference>
<evidence type="ECO:0000313" key="5">
    <source>
        <dbReference type="Proteomes" id="UP000681340"/>
    </source>
</evidence>
<dbReference type="PANTHER" id="PTHR11022:SF41">
    <property type="entry name" value="PEPTIDOGLYCAN-RECOGNITION PROTEIN LC-RELATED"/>
    <property type="match status" value="1"/>
</dbReference>
<dbReference type="Pfam" id="PF01510">
    <property type="entry name" value="Amidase_2"/>
    <property type="match status" value="1"/>
</dbReference>
<feature type="compositionally biased region" description="Low complexity" evidence="2">
    <location>
        <begin position="229"/>
        <end position="260"/>
    </location>
</feature>
<dbReference type="GO" id="GO:0009253">
    <property type="term" value="P:peptidoglycan catabolic process"/>
    <property type="evidence" value="ECO:0007669"/>
    <property type="project" value="InterPro"/>
</dbReference>
<accession>A0A919VJ00</accession>
<feature type="region of interest" description="Disordered" evidence="2">
    <location>
        <begin position="42"/>
        <end position="66"/>
    </location>
</feature>
<dbReference type="Gene3D" id="3.40.80.10">
    <property type="entry name" value="Peptidoglycan recognition protein-like"/>
    <property type="match status" value="1"/>
</dbReference>
<comment type="similarity">
    <text evidence="1">Belongs to the N-acetylmuramoyl-L-alanine amidase 2 family.</text>
</comment>
<dbReference type="EMBL" id="BOQL01000022">
    <property type="protein sequence ID" value="GIM67691.1"/>
    <property type="molecule type" value="Genomic_DNA"/>
</dbReference>
<dbReference type="InterPro" id="IPR006619">
    <property type="entry name" value="PGRP_domain_met/bac"/>
</dbReference>
<dbReference type="InterPro" id="IPR013783">
    <property type="entry name" value="Ig-like_fold"/>
</dbReference>
<dbReference type="GO" id="GO:0008745">
    <property type="term" value="F:N-acetylmuramoyl-L-alanine amidase activity"/>
    <property type="evidence" value="ECO:0007669"/>
    <property type="project" value="InterPro"/>
</dbReference>
<name>A0A919VJ00_9ACTN</name>
<proteinExistence type="inferred from homology"/>
<dbReference type="SUPFAM" id="SSF55846">
    <property type="entry name" value="N-acetylmuramoyl-L-alanine amidase-like"/>
    <property type="match status" value="1"/>
</dbReference>
<feature type="domain" description="Peptidoglycan recognition protein family" evidence="3">
    <location>
        <begin position="265"/>
        <end position="417"/>
    </location>
</feature>
<dbReference type="SMART" id="SM00701">
    <property type="entry name" value="PGRP"/>
    <property type="match status" value="1"/>
</dbReference>
<feature type="compositionally biased region" description="Pro residues" evidence="2">
    <location>
        <begin position="210"/>
        <end position="222"/>
    </location>
</feature>
<dbReference type="AlphaFoldDB" id="A0A919VJ00"/>
<organism evidence="4 5">
    <name type="scientific">Actinoplanes auranticolor</name>
    <dbReference type="NCBI Taxonomy" id="47988"/>
    <lineage>
        <taxon>Bacteria</taxon>
        <taxon>Bacillati</taxon>
        <taxon>Actinomycetota</taxon>
        <taxon>Actinomycetes</taxon>
        <taxon>Micromonosporales</taxon>
        <taxon>Micromonosporaceae</taxon>
        <taxon>Actinoplanes</taxon>
    </lineage>
</organism>
<feature type="region of interest" description="Disordered" evidence="2">
    <location>
        <begin position="163"/>
        <end position="260"/>
    </location>
</feature>
<dbReference type="GO" id="GO:0008270">
    <property type="term" value="F:zinc ion binding"/>
    <property type="evidence" value="ECO:0007669"/>
    <property type="project" value="InterPro"/>
</dbReference>
<evidence type="ECO:0000313" key="4">
    <source>
        <dbReference type="EMBL" id="GIM67691.1"/>
    </source>
</evidence>
<dbReference type="Gene3D" id="2.60.40.10">
    <property type="entry name" value="Immunoglobulins"/>
    <property type="match status" value="1"/>
</dbReference>
<keyword evidence="5" id="KW-1185">Reference proteome</keyword>
<dbReference type="GO" id="GO:0005975">
    <property type="term" value="P:carbohydrate metabolic process"/>
    <property type="evidence" value="ECO:0007669"/>
    <property type="project" value="UniProtKB-ARBA"/>
</dbReference>
<dbReference type="RefSeq" id="WP_212988850.1">
    <property type="nucleotide sequence ID" value="NZ_BAABEA010000005.1"/>
</dbReference>
<dbReference type="Gene3D" id="2.60.120.260">
    <property type="entry name" value="Galactose-binding domain-like"/>
    <property type="match status" value="1"/>
</dbReference>
<reference evidence="4" key="1">
    <citation type="submission" date="2021-03" db="EMBL/GenBank/DDBJ databases">
        <title>Whole genome shotgun sequence of Actinoplanes auranticolor NBRC 12245.</title>
        <authorList>
            <person name="Komaki H."/>
            <person name="Tamura T."/>
        </authorList>
    </citation>
    <scope>NUCLEOTIDE SEQUENCE</scope>
    <source>
        <strain evidence="4">NBRC 12245</strain>
    </source>
</reference>
<evidence type="ECO:0000256" key="2">
    <source>
        <dbReference type="SAM" id="MobiDB-lite"/>
    </source>
</evidence>
<dbReference type="Proteomes" id="UP000681340">
    <property type="component" value="Unassembled WGS sequence"/>
</dbReference>
<comment type="caution">
    <text evidence="4">The sequence shown here is derived from an EMBL/GenBank/DDBJ whole genome shotgun (WGS) entry which is preliminary data.</text>
</comment>
<dbReference type="InterPro" id="IPR002502">
    <property type="entry name" value="Amidase_domain"/>
</dbReference>
<evidence type="ECO:0000259" key="3">
    <source>
        <dbReference type="SMART" id="SM00701"/>
    </source>
</evidence>
<protein>
    <recommendedName>
        <fullName evidence="3">Peptidoglycan recognition protein family domain-containing protein</fullName>
    </recommendedName>
</protein>
<gene>
    <name evidence="4" type="ORF">Aau02nite_28400</name>
</gene>